<dbReference type="InterPro" id="IPR046342">
    <property type="entry name" value="CBS_dom_sf"/>
</dbReference>
<dbReference type="Gene3D" id="3.10.580.10">
    <property type="entry name" value="CBS-domain"/>
    <property type="match status" value="1"/>
</dbReference>
<dbReference type="SUPFAM" id="SSF54631">
    <property type="entry name" value="CBS-domain pair"/>
    <property type="match status" value="1"/>
</dbReference>
<feature type="domain" description="CBS" evidence="10">
    <location>
        <begin position="268"/>
        <end position="326"/>
    </location>
</feature>
<proteinExistence type="predicted"/>
<dbReference type="InterPro" id="IPR044751">
    <property type="entry name" value="Ion_transp-like_CBS"/>
</dbReference>
<dbReference type="PANTHER" id="PTHR22777">
    <property type="entry name" value="HEMOLYSIN-RELATED"/>
    <property type="match status" value="1"/>
</dbReference>
<reference evidence="12 13" key="1">
    <citation type="submission" date="2016-10" db="EMBL/GenBank/DDBJ databases">
        <authorList>
            <person name="Varghese N."/>
            <person name="Submissions S."/>
        </authorList>
    </citation>
    <scope>NUCLEOTIDE SEQUENCE [LARGE SCALE GENOMIC DNA]</scope>
    <source>
        <strain evidence="12 13">DSM 1741</strain>
    </source>
</reference>
<dbReference type="Pfam" id="PF00571">
    <property type="entry name" value="CBS"/>
    <property type="match status" value="1"/>
</dbReference>
<dbReference type="Proteomes" id="UP000199581">
    <property type="component" value="Unassembled WGS sequence"/>
</dbReference>
<keyword evidence="5 7" id="KW-0129">CBS domain</keyword>
<evidence type="ECO:0000256" key="8">
    <source>
        <dbReference type="PROSITE-ProRule" id="PRU01193"/>
    </source>
</evidence>
<evidence type="ECO:0000256" key="2">
    <source>
        <dbReference type="ARBA" id="ARBA00022692"/>
    </source>
</evidence>
<keyword evidence="6 8" id="KW-0472">Membrane</keyword>
<dbReference type="AlphaFoldDB" id="A0A8G2C1P3"/>
<feature type="domain" description="CNNM transmembrane" evidence="11">
    <location>
        <begin position="1"/>
        <end position="184"/>
    </location>
</feature>
<keyword evidence="4 8" id="KW-1133">Transmembrane helix</keyword>
<evidence type="ECO:0000256" key="6">
    <source>
        <dbReference type="ARBA" id="ARBA00023136"/>
    </source>
</evidence>
<dbReference type="Pfam" id="PF01595">
    <property type="entry name" value="CNNM"/>
    <property type="match status" value="1"/>
</dbReference>
<dbReference type="CDD" id="cd04590">
    <property type="entry name" value="CBS_pair_CorC_HlyC_assoc"/>
    <property type="match status" value="1"/>
</dbReference>
<evidence type="ECO:0000256" key="1">
    <source>
        <dbReference type="ARBA" id="ARBA00004141"/>
    </source>
</evidence>
<feature type="transmembrane region" description="Helical" evidence="9">
    <location>
        <begin position="128"/>
        <end position="149"/>
    </location>
</feature>
<dbReference type="InterPro" id="IPR000644">
    <property type="entry name" value="CBS_dom"/>
</dbReference>
<dbReference type="OrthoDB" id="9798188at2"/>
<protein>
    <submittedName>
        <fullName evidence="12">Hemolysin, contains CBS domains</fullName>
    </submittedName>
</protein>
<keyword evidence="2 8" id="KW-0812">Transmembrane</keyword>
<evidence type="ECO:0000256" key="9">
    <source>
        <dbReference type="SAM" id="Phobius"/>
    </source>
</evidence>
<dbReference type="GO" id="GO:0005886">
    <property type="term" value="C:plasma membrane"/>
    <property type="evidence" value="ECO:0007669"/>
    <property type="project" value="TreeGrafter"/>
</dbReference>
<feature type="transmembrane region" description="Helical" evidence="9">
    <location>
        <begin position="88"/>
        <end position="108"/>
    </location>
</feature>
<dbReference type="InterPro" id="IPR002550">
    <property type="entry name" value="CNNM"/>
</dbReference>
<comment type="caution">
    <text evidence="12">The sequence shown here is derived from an EMBL/GenBank/DDBJ whole genome shotgun (WGS) entry which is preliminary data.</text>
</comment>
<organism evidence="12 13">
    <name type="scientific">Desulfomicrobium norvegicum (strain DSM 1741 / NCIMB 8310)</name>
    <name type="common">Desulfovibrio baculatus (strain Norway 4)</name>
    <name type="synonym">Desulfovibrio desulfuricans (strain Norway 4)</name>
    <dbReference type="NCBI Taxonomy" id="52561"/>
    <lineage>
        <taxon>Bacteria</taxon>
        <taxon>Pseudomonadati</taxon>
        <taxon>Thermodesulfobacteriota</taxon>
        <taxon>Desulfovibrionia</taxon>
        <taxon>Desulfovibrionales</taxon>
        <taxon>Desulfomicrobiaceae</taxon>
        <taxon>Desulfomicrobium</taxon>
    </lineage>
</organism>
<accession>A0A8G2C1P3</accession>
<evidence type="ECO:0000259" key="11">
    <source>
        <dbReference type="PROSITE" id="PS51846"/>
    </source>
</evidence>
<dbReference type="PROSITE" id="PS51371">
    <property type="entry name" value="CBS"/>
    <property type="match status" value="1"/>
</dbReference>
<evidence type="ECO:0000256" key="4">
    <source>
        <dbReference type="ARBA" id="ARBA00022989"/>
    </source>
</evidence>
<name>A0A8G2C1P3_DESNO</name>
<evidence type="ECO:0000259" key="10">
    <source>
        <dbReference type="PROSITE" id="PS51371"/>
    </source>
</evidence>
<dbReference type="RefSeq" id="WP_092190898.1">
    <property type="nucleotide sequence ID" value="NZ_FOTO01000003.1"/>
</dbReference>
<dbReference type="EMBL" id="FOTO01000003">
    <property type="protein sequence ID" value="SFL53396.1"/>
    <property type="molecule type" value="Genomic_DNA"/>
</dbReference>
<keyword evidence="13" id="KW-1185">Reference proteome</keyword>
<evidence type="ECO:0000256" key="7">
    <source>
        <dbReference type="PROSITE-ProRule" id="PRU00703"/>
    </source>
</evidence>
<dbReference type="PANTHER" id="PTHR22777:SF4">
    <property type="entry name" value="UPF0053 PROTEIN SLL1254"/>
    <property type="match status" value="1"/>
</dbReference>
<evidence type="ECO:0000313" key="12">
    <source>
        <dbReference type="EMBL" id="SFL53396.1"/>
    </source>
</evidence>
<keyword evidence="3" id="KW-0677">Repeat</keyword>
<evidence type="ECO:0000313" key="13">
    <source>
        <dbReference type="Proteomes" id="UP000199581"/>
    </source>
</evidence>
<comment type="subcellular location">
    <subcellularLocation>
        <location evidence="1">Membrane</location>
        <topology evidence="1">Multi-pass membrane protein</topology>
    </subcellularLocation>
</comment>
<evidence type="ECO:0000256" key="3">
    <source>
        <dbReference type="ARBA" id="ARBA00022737"/>
    </source>
</evidence>
<gene>
    <name evidence="12" type="ORF">SAMN05421830_103161</name>
</gene>
<evidence type="ECO:0000256" key="5">
    <source>
        <dbReference type="ARBA" id="ARBA00023122"/>
    </source>
</evidence>
<feature type="transmembrane region" description="Helical" evidence="9">
    <location>
        <begin position="63"/>
        <end position="81"/>
    </location>
</feature>
<sequence>MSADLLLLVLVVFLALGFSFLCSVAEAVLLSITPSYIASLREKNPGRADVLTQLRLDKVDQSLSAILTLNTIAHTVGAIVAGAQALVVFGNAWIGLFSAVMTLLILFLSEIVPKTIGAIYWQSLTGMTAYFVSALIRILFPLVWLSNGLTKLISRGKREHVFSRDEFIAMAGIGEQSGHLEEHESRIIRNIFRFGSVAITAVMTPRTVMTALQQDMSIADSLPFVTKTPFSRLPVYGADLDDITGLVLKDEVLICMSKGGCEGSLESLKRPILSVPDSLSLSDLLEFFLDKRQHLAIVLDEYGGTRGVVTLEDVVETLFGMEIVDEMDSVADMQALARQQWEKRARSLGIFEQEQDQEIESEKHIRP</sequence>
<dbReference type="PROSITE" id="PS51846">
    <property type="entry name" value="CNNM"/>
    <property type="match status" value="1"/>
</dbReference>